<dbReference type="AlphaFoldDB" id="A0A8H5BIR5"/>
<evidence type="ECO:0000313" key="1">
    <source>
        <dbReference type="EMBL" id="KAF5324060.1"/>
    </source>
</evidence>
<organism evidence="1 2">
    <name type="scientific">Ephemerocybe angulata</name>
    <dbReference type="NCBI Taxonomy" id="980116"/>
    <lineage>
        <taxon>Eukaryota</taxon>
        <taxon>Fungi</taxon>
        <taxon>Dikarya</taxon>
        <taxon>Basidiomycota</taxon>
        <taxon>Agaricomycotina</taxon>
        <taxon>Agaricomycetes</taxon>
        <taxon>Agaricomycetidae</taxon>
        <taxon>Agaricales</taxon>
        <taxon>Agaricineae</taxon>
        <taxon>Psathyrellaceae</taxon>
        <taxon>Ephemerocybe</taxon>
    </lineage>
</organism>
<evidence type="ECO:0000313" key="2">
    <source>
        <dbReference type="Proteomes" id="UP000541558"/>
    </source>
</evidence>
<name>A0A8H5BIR5_9AGAR</name>
<proteinExistence type="predicted"/>
<comment type="caution">
    <text evidence="1">The sequence shown here is derived from an EMBL/GenBank/DDBJ whole genome shotgun (WGS) entry which is preliminary data.</text>
</comment>
<reference evidence="1 2" key="1">
    <citation type="journal article" date="2020" name="ISME J.">
        <title>Uncovering the hidden diversity of litter-decomposition mechanisms in mushroom-forming fungi.</title>
        <authorList>
            <person name="Floudas D."/>
            <person name="Bentzer J."/>
            <person name="Ahren D."/>
            <person name="Johansson T."/>
            <person name="Persson P."/>
            <person name="Tunlid A."/>
        </authorList>
    </citation>
    <scope>NUCLEOTIDE SEQUENCE [LARGE SCALE GENOMIC DNA]</scope>
    <source>
        <strain evidence="1 2">CBS 175.51</strain>
    </source>
</reference>
<gene>
    <name evidence="1" type="ORF">D9611_008347</name>
</gene>
<protein>
    <submittedName>
        <fullName evidence="1">Uncharacterized protein</fullName>
    </submittedName>
</protein>
<accession>A0A8H5BIR5</accession>
<keyword evidence="2" id="KW-1185">Reference proteome</keyword>
<sequence>MMLISQSEARPCFSRLSFAHVSFSNHDTKPSPPQIKGTGIPDDVSVTPIASIALFPLRLRIRTQRPVFHHRLSLRQLSYASDSSLYPRL</sequence>
<dbReference type="Proteomes" id="UP000541558">
    <property type="component" value="Unassembled WGS sequence"/>
</dbReference>
<dbReference type="EMBL" id="JAACJK010000165">
    <property type="protein sequence ID" value="KAF5324060.1"/>
    <property type="molecule type" value="Genomic_DNA"/>
</dbReference>